<evidence type="ECO:0000256" key="1">
    <source>
        <dbReference type="SAM" id="Phobius"/>
    </source>
</evidence>
<dbReference type="InterPro" id="IPR006860">
    <property type="entry name" value="FecR"/>
</dbReference>
<evidence type="ECO:0000259" key="3">
    <source>
        <dbReference type="Pfam" id="PF16344"/>
    </source>
</evidence>
<evidence type="ECO:0000313" key="4">
    <source>
        <dbReference type="EMBL" id="MBS0027302.1"/>
    </source>
</evidence>
<proteinExistence type="predicted"/>
<feature type="domain" description="Protein FecR C-terminal" evidence="3">
    <location>
        <begin position="231"/>
        <end position="298"/>
    </location>
</feature>
<keyword evidence="1" id="KW-0472">Membrane</keyword>
<accession>A0ABS5IY87</accession>
<sequence>MDKQLLEKYFKGDCTEQEVTAVEAWLSGSDTRLLDEFMMQKWTEANEPVVKKTTIHRIWYGAAAAAVLGAITVMGFFWQHGSTKRPVALKRDTLSNNTNNIQLFTMADGSEVWLNTHSSLISQQDYNKDRRELWLNGEAYFKVVKDEERPFLVHTGNLTTTVLGTAFNIATANKADGSIQVSLIEGKVAVSIQHTFNKILLPGQMLQYVDGKAPQLLAFASNEVLDWKKGKIYFDNTLLADVLAKLQQRYGCRIVLEEQQLLKKKISGEFNRDMSLEKILSTLAYVHNISFRRVDDSTFYARSK</sequence>
<reference evidence="4 5" key="1">
    <citation type="submission" date="2021-04" db="EMBL/GenBank/DDBJ databases">
        <title>Chitinophaga sp. nov., isolated from the rhizosphere soil.</title>
        <authorList>
            <person name="He S."/>
        </authorList>
    </citation>
    <scope>NUCLEOTIDE SEQUENCE [LARGE SCALE GENOMIC DNA]</scope>
    <source>
        <strain evidence="4 5">2R12</strain>
    </source>
</reference>
<keyword evidence="1" id="KW-0812">Transmembrane</keyword>
<dbReference type="Pfam" id="PF16344">
    <property type="entry name" value="FecR_C"/>
    <property type="match status" value="1"/>
</dbReference>
<keyword evidence="1" id="KW-1133">Transmembrane helix</keyword>
<dbReference type="EMBL" id="JAGTXB010000003">
    <property type="protein sequence ID" value="MBS0027302.1"/>
    <property type="molecule type" value="Genomic_DNA"/>
</dbReference>
<gene>
    <name evidence="4" type="ORF">KE626_08280</name>
</gene>
<comment type="caution">
    <text evidence="4">The sequence shown here is derived from an EMBL/GenBank/DDBJ whole genome shotgun (WGS) entry which is preliminary data.</text>
</comment>
<dbReference type="Proteomes" id="UP000676386">
    <property type="component" value="Unassembled WGS sequence"/>
</dbReference>
<feature type="transmembrane region" description="Helical" evidence="1">
    <location>
        <begin position="58"/>
        <end position="78"/>
    </location>
</feature>
<dbReference type="PANTHER" id="PTHR30273:SF2">
    <property type="entry name" value="PROTEIN FECR"/>
    <property type="match status" value="1"/>
</dbReference>
<evidence type="ECO:0000313" key="5">
    <source>
        <dbReference type="Proteomes" id="UP000676386"/>
    </source>
</evidence>
<feature type="domain" description="FecR protein" evidence="2">
    <location>
        <begin position="93"/>
        <end position="188"/>
    </location>
</feature>
<dbReference type="RefSeq" id="WP_211972405.1">
    <property type="nucleotide sequence ID" value="NZ_JAGTXB010000003.1"/>
</dbReference>
<evidence type="ECO:0000259" key="2">
    <source>
        <dbReference type="Pfam" id="PF04773"/>
    </source>
</evidence>
<dbReference type="Gene3D" id="2.60.120.1440">
    <property type="match status" value="1"/>
</dbReference>
<dbReference type="InterPro" id="IPR032508">
    <property type="entry name" value="FecR_C"/>
</dbReference>
<dbReference type="Gene3D" id="3.55.50.30">
    <property type="match status" value="1"/>
</dbReference>
<dbReference type="PIRSF" id="PIRSF018266">
    <property type="entry name" value="FecR"/>
    <property type="match status" value="1"/>
</dbReference>
<keyword evidence="5" id="KW-1185">Reference proteome</keyword>
<dbReference type="PANTHER" id="PTHR30273">
    <property type="entry name" value="PERIPLASMIC SIGNAL SENSOR AND SIGMA FACTOR ACTIVATOR FECR-RELATED"/>
    <property type="match status" value="1"/>
</dbReference>
<protein>
    <submittedName>
        <fullName evidence="4">FecR domain-containing protein</fullName>
    </submittedName>
</protein>
<name>A0ABS5IY87_9BACT</name>
<dbReference type="InterPro" id="IPR012373">
    <property type="entry name" value="Ferrdict_sens_TM"/>
</dbReference>
<organism evidence="4 5">
    <name type="scientific">Chitinophaga hostae</name>
    <dbReference type="NCBI Taxonomy" id="2831022"/>
    <lineage>
        <taxon>Bacteria</taxon>
        <taxon>Pseudomonadati</taxon>
        <taxon>Bacteroidota</taxon>
        <taxon>Chitinophagia</taxon>
        <taxon>Chitinophagales</taxon>
        <taxon>Chitinophagaceae</taxon>
        <taxon>Chitinophaga</taxon>
    </lineage>
</organism>
<dbReference type="Pfam" id="PF04773">
    <property type="entry name" value="FecR"/>
    <property type="match status" value="1"/>
</dbReference>